<dbReference type="AlphaFoldDB" id="A0A9P7Z2U2"/>
<protein>
    <submittedName>
        <fullName evidence="1">Uncharacterized protein</fullName>
    </submittedName>
</protein>
<dbReference type="Proteomes" id="UP000887226">
    <property type="component" value="Unassembled WGS sequence"/>
</dbReference>
<evidence type="ECO:0000313" key="1">
    <source>
        <dbReference type="EMBL" id="KAG9244256.1"/>
    </source>
</evidence>
<accession>A0A9P7Z2U2</accession>
<name>A0A9P7Z2U2_9HELO</name>
<dbReference type="EMBL" id="MU253919">
    <property type="protein sequence ID" value="KAG9244256.1"/>
    <property type="molecule type" value="Genomic_DNA"/>
</dbReference>
<keyword evidence="2" id="KW-1185">Reference proteome</keyword>
<proteinExistence type="predicted"/>
<evidence type="ECO:0000313" key="2">
    <source>
        <dbReference type="Proteomes" id="UP000887226"/>
    </source>
</evidence>
<sequence>MLVYCEQSIQQTDRSKCHESNLTPEDSATLPVTQLAELLSSTHRRRAHRVSDRAEIPCSQTLFNDIMNNNNAHQVEEDSNINLSKAGSLAPSRRSSEVSLLSLSQHDLPSGIQSPLVPGMLSNLFVPPPLQFALNDTDPVFDFDSSKNEPAKPAASAKDFKHTGFRQAYGEGGDPGDLFSLTRDIVPDVA</sequence>
<comment type="caution">
    <text evidence="1">The sequence shown here is derived from an EMBL/GenBank/DDBJ whole genome shotgun (WGS) entry which is preliminary data.</text>
</comment>
<gene>
    <name evidence="1" type="ORF">BJ878DRAFT_480357</name>
</gene>
<organism evidence="1 2">
    <name type="scientific">Calycina marina</name>
    <dbReference type="NCBI Taxonomy" id="1763456"/>
    <lineage>
        <taxon>Eukaryota</taxon>
        <taxon>Fungi</taxon>
        <taxon>Dikarya</taxon>
        <taxon>Ascomycota</taxon>
        <taxon>Pezizomycotina</taxon>
        <taxon>Leotiomycetes</taxon>
        <taxon>Helotiales</taxon>
        <taxon>Pezizellaceae</taxon>
        <taxon>Calycina</taxon>
    </lineage>
</organism>
<reference evidence="1" key="1">
    <citation type="journal article" date="2021" name="IMA Fungus">
        <title>Genomic characterization of three marine fungi, including Emericellopsis atlantica sp. nov. with signatures of a generalist lifestyle and marine biomass degradation.</title>
        <authorList>
            <person name="Hagestad O.C."/>
            <person name="Hou L."/>
            <person name="Andersen J.H."/>
            <person name="Hansen E.H."/>
            <person name="Altermark B."/>
            <person name="Li C."/>
            <person name="Kuhnert E."/>
            <person name="Cox R.J."/>
            <person name="Crous P.W."/>
            <person name="Spatafora J.W."/>
            <person name="Lail K."/>
            <person name="Amirebrahimi M."/>
            <person name="Lipzen A."/>
            <person name="Pangilinan J."/>
            <person name="Andreopoulos W."/>
            <person name="Hayes R.D."/>
            <person name="Ng V."/>
            <person name="Grigoriev I.V."/>
            <person name="Jackson S.A."/>
            <person name="Sutton T.D.S."/>
            <person name="Dobson A.D.W."/>
            <person name="Rama T."/>
        </authorList>
    </citation>
    <scope>NUCLEOTIDE SEQUENCE</scope>
    <source>
        <strain evidence="1">TRa3180A</strain>
    </source>
</reference>